<dbReference type="PROSITE" id="PS51257">
    <property type="entry name" value="PROKAR_LIPOPROTEIN"/>
    <property type="match status" value="1"/>
</dbReference>
<protein>
    <submittedName>
        <fullName evidence="2">LPS export ABC transporter periplasmic protein LptC</fullName>
    </submittedName>
</protein>
<dbReference type="GO" id="GO:0005886">
    <property type="term" value="C:plasma membrane"/>
    <property type="evidence" value="ECO:0007669"/>
    <property type="project" value="InterPro"/>
</dbReference>
<comment type="caution">
    <text evidence="2">The sequence shown here is derived from an EMBL/GenBank/DDBJ whole genome shotgun (WGS) entry which is preliminary data.</text>
</comment>
<dbReference type="GO" id="GO:0015221">
    <property type="term" value="F:lipopolysaccharide transmembrane transporter activity"/>
    <property type="evidence" value="ECO:0007669"/>
    <property type="project" value="InterPro"/>
</dbReference>
<dbReference type="NCBIfam" id="TIGR04409">
    <property type="entry name" value="LptC_YrbK"/>
    <property type="match status" value="1"/>
</dbReference>
<keyword evidence="1" id="KW-0732">Signal</keyword>
<feature type="signal peptide" evidence="1">
    <location>
        <begin position="1"/>
        <end position="20"/>
    </location>
</feature>
<feature type="chain" id="PRO_5022016244" evidence="1">
    <location>
        <begin position="21"/>
        <end position="112"/>
    </location>
</feature>
<dbReference type="InterPro" id="IPR026265">
    <property type="entry name" value="LptC"/>
</dbReference>
<evidence type="ECO:0000313" key="3">
    <source>
        <dbReference type="Proteomes" id="UP000319836"/>
    </source>
</evidence>
<dbReference type="EMBL" id="VBPA01000097">
    <property type="protein sequence ID" value="TMQ71845.1"/>
    <property type="molecule type" value="Genomic_DNA"/>
</dbReference>
<dbReference type="Proteomes" id="UP000319836">
    <property type="component" value="Unassembled WGS sequence"/>
</dbReference>
<dbReference type="AlphaFoldDB" id="A0A538U7H0"/>
<evidence type="ECO:0000313" key="2">
    <source>
        <dbReference type="EMBL" id="TMQ71845.1"/>
    </source>
</evidence>
<dbReference type="Pfam" id="PF06835">
    <property type="entry name" value="LptC"/>
    <property type="match status" value="1"/>
</dbReference>
<evidence type="ECO:0000256" key="1">
    <source>
        <dbReference type="SAM" id="SignalP"/>
    </source>
</evidence>
<organism evidence="2 3">
    <name type="scientific">Eiseniibacteriota bacterium</name>
    <dbReference type="NCBI Taxonomy" id="2212470"/>
    <lineage>
        <taxon>Bacteria</taxon>
        <taxon>Candidatus Eiseniibacteriota</taxon>
    </lineage>
</organism>
<name>A0A538U7H0_UNCEI</name>
<proteinExistence type="predicted"/>
<dbReference type="InterPro" id="IPR010664">
    <property type="entry name" value="LipoPS_assembly_LptC-rel"/>
</dbReference>
<accession>A0A538U7H0</accession>
<reference evidence="2 3" key="1">
    <citation type="journal article" date="2019" name="Nat. Microbiol.">
        <title>Mediterranean grassland soil C-N compound turnover is dependent on rainfall and depth, and is mediated by genomically divergent microorganisms.</title>
        <authorList>
            <person name="Diamond S."/>
            <person name="Andeer P.F."/>
            <person name="Li Z."/>
            <person name="Crits-Christoph A."/>
            <person name="Burstein D."/>
            <person name="Anantharaman K."/>
            <person name="Lane K.R."/>
            <person name="Thomas B.C."/>
            <person name="Pan C."/>
            <person name="Northen T.R."/>
            <person name="Banfield J.F."/>
        </authorList>
    </citation>
    <scope>NUCLEOTIDE SEQUENCE [LARGE SCALE GENOMIC DNA]</scope>
    <source>
        <strain evidence="2">WS_10</strain>
    </source>
</reference>
<gene>
    <name evidence="2" type="primary">lptC</name>
    <name evidence="2" type="ORF">E6K80_04360</name>
</gene>
<feature type="non-terminal residue" evidence="2">
    <location>
        <position position="112"/>
    </location>
</feature>
<sequence>MLLPFSRRSSWPLLIGCALALGCLGCGEAPRAVPEPSGGELPDQEVSDFVVTETDAGQPQWTLYARSAAIYNARNQIVARGVRVDFFDDKGTRSSTLTAREGELNQQRRDMV</sequence>